<evidence type="ECO:0000256" key="2">
    <source>
        <dbReference type="SAM" id="MobiDB-lite"/>
    </source>
</evidence>
<comment type="caution">
    <text evidence="3">The sequence shown here is derived from an EMBL/GenBank/DDBJ whole genome shotgun (WGS) entry which is preliminary data.</text>
</comment>
<evidence type="ECO:0000313" key="4">
    <source>
        <dbReference type="Proteomes" id="UP000693981"/>
    </source>
</evidence>
<evidence type="ECO:0000313" key="3">
    <source>
        <dbReference type="EMBL" id="KAG7400486.1"/>
    </source>
</evidence>
<feature type="coiled-coil region" evidence="1">
    <location>
        <begin position="109"/>
        <end position="192"/>
    </location>
</feature>
<feature type="region of interest" description="Disordered" evidence="2">
    <location>
        <begin position="281"/>
        <end position="309"/>
    </location>
</feature>
<dbReference type="AlphaFoldDB" id="A0A8T1X405"/>
<proteinExistence type="predicted"/>
<dbReference type="EMBL" id="JAGDFL010000029">
    <property type="protein sequence ID" value="KAG7400486.1"/>
    <property type="molecule type" value="Genomic_DNA"/>
</dbReference>
<name>A0A8T1X405_9STRA</name>
<reference evidence="3" key="1">
    <citation type="submission" date="2021-02" db="EMBL/GenBank/DDBJ databases">
        <authorList>
            <person name="Palmer J.M."/>
        </authorList>
    </citation>
    <scope>NUCLEOTIDE SEQUENCE</scope>
    <source>
        <strain evidence="3">SCRP23</strain>
    </source>
</reference>
<gene>
    <name evidence="3" type="ORF">PHYBOEH_005514</name>
</gene>
<dbReference type="OrthoDB" id="167922at2759"/>
<accession>A0A8T1X405</accession>
<keyword evidence="4" id="KW-1185">Reference proteome</keyword>
<feature type="compositionally biased region" description="Basic and acidic residues" evidence="2">
    <location>
        <begin position="297"/>
        <end position="307"/>
    </location>
</feature>
<evidence type="ECO:0000256" key="1">
    <source>
        <dbReference type="SAM" id="Coils"/>
    </source>
</evidence>
<protein>
    <submittedName>
        <fullName evidence="3">Uncharacterized protein</fullName>
    </submittedName>
</protein>
<sequence length="397" mass="44641">MTPSSNQLTRHSNDFDSQFSAKANEALACTSPEFEDSSNDSDFQLAHRCSQLQKDVEVLASHMESQERTRDLERETSEKEMCALHQENAALTRELTGLRIEGDALRKRNMRLATQLAEDERQAKAAKEAHEELMLALTRQQQQHETLQAVIASGARDCAEMRKTLDRAQMNCRRLEEELSAAHTQILYLQNERNSLKSALEATTSGTASYEARQMRLQDEIIVSLRADLVQMEFELKTLSVDKASLADQVDKLHRRVASTDRSSDYEVVPLENNSTLDVLTTRKGQKKRTTTRPVKAARDGSHRRGSDLFSNMMELPNTIREPEAASATIWLSPSAPSSYFASASTSHQNDQDSNQSRSFRERIAPPRLASFVARTVQTARKHLATPLQTTVSSSHH</sequence>
<dbReference type="Proteomes" id="UP000693981">
    <property type="component" value="Unassembled WGS sequence"/>
</dbReference>
<feature type="region of interest" description="Disordered" evidence="2">
    <location>
        <begin position="341"/>
        <end position="366"/>
    </location>
</feature>
<keyword evidence="1" id="KW-0175">Coiled coil</keyword>
<organism evidence="3 4">
    <name type="scientific">Phytophthora boehmeriae</name>
    <dbReference type="NCBI Taxonomy" id="109152"/>
    <lineage>
        <taxon>Eukaryota</taxon>
        <taxon>Sar</taxon>
        <taxon>Stramenopiles</taxon>
        <taxon>Oomycota</taxon>
        <taxon>Peronosporomycetes</taxon>
        <taxon>Peronosporales</taxon>
        <taxon>Peronosporaceae</taxon>
        <taxon>Phytophthora</taxon>
    </lineage>
</organism>
<feature type="compositionally biased region" description="Polar residues" evidence="2">
    <location>
        <begin position="348"/>
        <end position="358"/>
    </location>
</feature>